<evidence type="ECO:0000313" key="2">
    <source>
        <dbReference type="Proteomes" id="UP000005178"/>
    </source>
</evidence>
<sequence length="40" mass="4571">MKGKPQLRRRFCIFSGNPTKPKSQSLLKLLPLNFIKKGQA</sequence>
<gene>
    <name evidence="1" type="ORF">ANASTE_01035</name>
</gene>
<reference evidence="1" key="2">
    <citation type="submission" date="2013-08" db="EMBL/GenBank/DDBJ databases">
        <title>Draft genome sequence of Anaerofustis stercorihominis (DSM 17244).</title>
        <authorList>
            <person name="Sudarsanam P."/>
            <person name="Ley R."/>
            <person name="Guruge J."/>
            <person name="Turnbaugh P.J."/>
            <person name="Mahowald M."/>
            <person name="Liep D."/>
            <person name="Gordon J."/>
        </authorList>
    </citation>
    <scope>NUCLEOTIDE SEQUENCE</scope>
    <source>
        <strain evidence="1">DSM 17244</strain>
    </source>
</reference>
<dbReference type="EMBL" id="ABIL02000005">
    <property type="protein sequence ID" value="EDS73315.1"/>
    <property type="molecule type" value="Genomic_DNA"/>
</dbReference>
<reference evidence="1" key="1">
    <citation type="submission" date="2008-01" db="EMBL/GenBank/DDBJ databases">
        <authorList>
            <person name="Fulton L."/>
            <person name="Clifton S."/>
            <person name="Fulton B."/>
            <person name="Xu J."/>
            <person name="Minx P."/>
            <person name="Pepin K.H."/>
            <person name="Johnson M."/>
            <person name="Thiruvilangam P."/>
            <person name="Bhonagiri V."/>
            <person name="Nash W.E."/>
            <person name="Mardis E.R."/>
            <person name="Wilson R.K."/>
        </authorList>
    </citation>
    <scope>NUCLEOTIDE SEQUENCE [LARGE SCALE GENOMIC DNA]</scope>
    <source>
        <strain evidence="1">DSM 17244</strain>
    </source>
</reference>
<dbReference type="Proteomes" id="UP000005178">
    <property type="component" value="Unassembled WGS sequence"/>
</dbReference>
<accession>B1C8H8</accession>
<evidence type="ECO:0000313" key="1">
    <source>
        <dbReference type="EMBL" id="EDS73315.1"/>
    </source>
</evidence>
<proteinExistence type="predicted"/>
<dbReference type="AlphaFoldDB" id="B1C8H8"/>
<protein>
    <submittedName>
        <fullName evidence="1">Uncharacterized protein</fullName>
    </submittedName>
</protein>
<keyword evidence="2" id="KW-1185">Reference proteome</keyword>
<comment type="caution">
    <text evidence="1">The sequence shown here is derived from an EMBL/GenBank/DDBJ whole genome shotgun (WGS) entry which is preliminary data.</text>
</comment>
<name>B1C8H8_9FIRM</name>
<dbReference type="HOGENOM" id="CLU_3284004_0_0_9"/>
<dbReference type="STRING" id="445971.ANASTE_01035"/>
<organism evidence="1 2">
    <name type="scientific">Anaerofustis stercorihominis DSM 17244</name>
    <dbReference type="NCBI Taxonomy" id="445971"/>
    <lineage>
        <taxon>Bacteria</taxon>
        <taxon>Bacillati</taxon>
        <taxon>Bacillota</taxon>
        <taxon>Clostridia</taxon>
        <taxon>Eubacteriales</taxon>
        <taxon>Eubacteriaceae</taxon>
        <taxon>Anaerofustis</taxon>
    </lineage>
</organism>